<feature type="transmembrane region" description="Helical" evidence="3">
    <location>
        <begin position="68"/>
        <end position="88"/>
    </location>
</feature>
<keyword evidence="6" id="KW-1185">Reference proteome</keyword>
<keyword evidence="3" id="KW-1133">Transmembrane helix</keyword>
<reference evidence="6" key="1">
    <citation type="journal article" date="2019" name="Int. J. Syst. Evol. Microbiol.">
        <title>The Global Catalogue of Microorganisms (GCM) 10K type strain sequencing project: providing services to taxonomists for standard genome sequencing and annotation.</title>
        <authorList>
            <consortium name="The Broad Institute Genomics Platform"/>
            <consortium name="The Broad Institute Genome Sequencing Center for Infectious Disease"/>
            <person name="Wu L."/>
            <person name="Ma J."/>
        </authorList>
    </citation>
    <scope>NUCLEOTIDE SEQUENCE [LARGE SCALE GENOMIC DNA]</scope>
    <source>
        <strain evidence="6">JCM 13850</strain>
    </source>
</reference>
<feature type="domain" description="BD-FAE-like" evidence="4">
    <location>
        <begin position="160"/>
        <end position="277"/>
    </location>
</feature>
<dbReference type="SUPFAM" id="SSF53474">
    <property type="entry name" value="alpha/beta-Hydrolases"/>
    <property type="match status" value="1"/>
</dbReference>
<dbReference type="InterPro" id="IPR049492">
    <property type="entry name" value="BD-FAE-like_dom"/>
</dbReference>
<keyword evidence="3" id="KW-0812">Transmembrane</keyword>
<feature type="region of interest" description="Disordered" evidence="2">
    <location>
        <begin position="382"/>
        <end position="404"/>
    </location>
</feature>
<name>A0ABP5K5B4_9ACTN</name>
<keyword evidence="3" id="KW-0472">Membrane</keyword>
<dbReference type="Pfam" id="PF20434">
    <property type="entry name" value="BD-FAE"/>
    <property type="match status" value="1"/>
</dbReference>
<dbReference type="PANTHER" id="PTHR48081">
    <property type="entry name" value="AB HYDROLASE SUPERFAMILY PROTEIN C4A8.06C"/>
    <property type="match status" value="1"/>
</dbReference>
<dbReference type="GO" id="GO:0016787">
    <property type="term" value="F:hydrolase activity"/>
    <property type="evidence" value="ECO:0007669"/>
    <property type="project" value="UniProtKB-KW"/>
</dbReference>
<protein>
    <submittedName>
        <fullName evidence="5">Alpha/beta hydrolase</fullName>
    </submittedName>
</protein>
<keyword evidence="1 5" id="KW-0378">Hydrolase</keyword>
<proteinExistence type="predicted"/>
<feature type="transmembrane region" description="Helical" evidence="3">
    <location>
        <begin position="43"/>
        <end position="61"/>
    </location>
</feature>
<dbReference type="PANTHER" id="PTHR48081:SF33">
    <property type="entry name" value="KYNURENINE FORMAMIDASE"/>
    <property type="match status" value="1"/>
</dbReference>
<accession>A0ABP5K5B4</accession>
<evidence type="ECO:0000256" key="1">
    <source>
        <dbReference type="ARBA" id="ARBA00022801"/>
    </source>
</evidence>
<dbReference type="Proteomes" id="UP001501020">
    <property type="component" value="Unassembled WGS sequence"/>
</dbReference>
<dbReference type="Gene3D" id="3.40.50.1820">
    <property type="entry name" value="alpha/beta hydrolase"/>
    <property type="match status" value="1"/>
</dbReference>
<dbReference type="EMBL" id="BAAAMR010000007">
    <property type="protein sequence ID" value="GAA2125142.1"/>
    <property type="molecule type" value="Genomic_DNA"/>
</dbReference>
<dbReference type="RefSeq" id="WP_344262563.1">
    <property type="nucleotide sequence ID" value="NZ_BAAAMR010000007.1"/>
</dbReference>
<gene>
    <name evidence="5" type="ORF">GCM10009727_13250</name>
</gene>
<evidence type="ECO:0000259" key="4">
    <source>
        <dbReference type="Pfam" id="PF20434"/>
    </source>
</evidence>
<evidence type="ECO:0000256" key="3">
    <source>
        <dbReference type="SAM" id="Phobius"/>
    </source>
</evidence>
<sequence length="404" mass="43694">MPIGYLIPVALAALGTLFALRPVPFERPLGRLSYYFGLAANELPFAAFFWLLLLPTALAFAQGDIDSAGGWAIVTLAAVTVPGLAAIAHRALGDRARIARALDQGLGAGWRATLDAGLAAGLRRRPPLARILFLPILKRRPDVRRVAGLSYGDAGRRNLLDLYHHRSRPQGAPVMIHLHGGHYDSGHKNSQSLPLLYHLASQGWVCVSANYRLRPQAQHPDHLIDLKKIIAWVREHAHDYGADPSTLFVAGSSAGGHMAALAALTPNDPALQPDFEDADTAVTGAVYLNGWYGPYFDGEPGSSPLDHIGPDAPPFFVAHGDLDPLVPVTDARNFVDRLRQTSNAPVVYAELRGGNHAFDLYHSFRFEALIDAIEAFTVQVRSQGQDPPSLKPSRKLGAEISGRP</sequence>
<dbReference type="InterPro" id="IPR029058">
    <property type="entry name" value="AB_hydrolase_fold"/>
</dbReference>
<organism evidence="5 6">
    <name type="scientific">Actinomadura napierensis</name>
    <dbReference type="NCBI Taxonomy" id="267854"/>
    <lineage>
        <taxon>Bacteria</taxon>
        <taxon>Bacillati</taxon>
        <taxon>Actinomycetota</taxon>
        <taxon>Actinomycetes</taxon>
        <taxon>Streptosporangiales</taxon>
        <taxon>Thermomonosporaceae</taxon>
        <taxon>Actinomadura</taxon>
    </lineage>
</organism>
<dbReference type="InterPro" id="IPR050300">
    <property type="entry name" value="GDXG_lipolytic_enzyme"/>
</dbReference>
<evidence type="ECO:0000313" key="5">
    <source>
        <dbReference type="EMBL" id="GAA2125142.1"/>
    </source>
</evidence>
<comment type="caution">
    <text evidence="5">The sequence shown here is derived from an EMBL/GenBank/DDBJ whole genome shotgun (WGS) entry which is preliminary data.</text>
</comment>
<evidence type="ECO:0000256" key="2">
    <source>
        <dbReference type="SAM" id="MobiDB-lite"/>
    </source>
</evidence>
<evidence type="ECO:0000313" key="6">
    <source>
        <dbReference type="Proteomes" id="UP001501020"/>
    </source>
</evidence>